<evidence type="ECO:0000313" key="3">
    <source>
        <dbReference type="EMBL" id="KAJ8976199.1"/>
    </source>
</evidence>
<gene>
    <name evidence="3" type="ORF">NQ317_018865</name>
</gene>
<dbReference type="Proteomes" id="UP001162164">
    <property type="component" value="Unassembled WGS sequence"/>
</dbReference>
<dbReference type="InterPro" id="IPR005162">
    <property type="entry name" value="Retrotrans_gag_dom"/>
</dbReference>
<dbReference type="Pfam" id="PF03732">
    <property type="entry name" value="Retrotrans_gag"/>
    <property type="match status" value="1"/>
</dbReference>
<feature type="region of interest" description="Disordered" evidence="1">
    <location>
        <begin position="374"/>
        <end position="412"/>
    </location>
</feature>
<feature type="region of interest" description="Disordered" evidence="1">
    <location>
        <begin position="56"/>
        <end position="145"/>
    </location>
</feature>
<accession>A0ABQ9JE74</accession>
<feature type="compositionally biased region" description="Acidic residues" evidence="1">
    <location>
        <begin position="114"/>
        <end position="130"/>
    </location>
</feature>
<dbReference type="EMBL" id="JAPWTJ010000713">
    <property type="protein sequence ID" value="KAJ8976199.1"/>
    <property type="molecule type" value="Genomic_DNA"/>
</dbReference>
<evidence type="ECO:0000313" key="4">
    <source>
        <dbReference type="Proteomes" id="UP001162164"/>
    </source>
</evidence>
<proteinExistence type="predicted"/>
<protein>
    <recommendedName>
        <fullName evidence="2">Retrotransposon gag domain-containing protein</fullName>
    </recommendedName>
</protein>
<dbReference type="PANTHER" id="PTHR33194">
    <property type="entry name" value="ZINC KNUCKLE DOMAINCONTAINING PROTEIN"/>
    <property type="match status" value="1"/>
</dbReference>
<comment type="caution">
    <text evidence="3">The sequence shown here is derived from an EMBL/GenBank/DDBJ whole genome shotgun (WGS) entry which is preliminary data.</text>
</comment>
<keyword evidence="4" id="KW-1185">Reference proteome</keyword>
<organism evidence="3 4">
    <name type="scientific">Molorchus minor</name>
    <dbReference type="NCBI Taxonomy" id="1323400"/>
    <lineage>
        <taxon>Eukaryota</taxon>
        <taxon>Metazoa</taxon>
        <taxon>Ecdysozoa</taxon>
        <taxon>Arthropoda</taxon>
        <taxon>Hexapoda</taxon>
        <taxon>Insecta</taxon>
        <taxon>Pterygota</taxon>
        <taxon>Neoptera</taxon>
        <taxon>Endopterygota</taxon>
        <taxon>Coleoptera</taxon>
        <taxon>Polyphaga</taxon>
        <taxon>Cucujiformia</taxon>
        <taxon>Chrysomeloidea</taxon>
        <taxon>Cerambycidae</taxon>
        <taxon>Lamiinae</taxon>
        <taxon>Monochamini</taxon>
        <taxon>Molorchus</taxon>
    </lineage>
</organism>
<reference evidence="3" key="1">
    <citation type="journal article" date="2023" name="Insect Mol. Biol.">
        <title>Genome sequencing provides insights into the evolution of gene families encoding plant cell wall-degrading enzymes in longhorned beetles.</title>
        <authorList>
            <person name="Shin N.R."/>
            <person name="Okamura Y."/>
            <person name="Kirsch R."/>
            <person name="Pauchet Y."/>
        </authorList>
    </citation>
    <scope>NUCLEOTIDE SEQUENCE</scope>
    <source>
        <strain evidence="3">MMC_N1</strain>
    </source>
</reference>
<feature type="domain" description="Retrotransposon gag" evidence="2">
    <location>
        <begin position="217"/>
        <end position="302"/>
    </location>
</feature>
<evidence type="ECO:0000256" key="1">
    <source>
        <dbReference type="SAM" id="MobiDB-lite"/>
    </source>
</evidence>
<sequence>MWIVKSDQFILVGMSIQRKMPQKKLSKRQRQERRALLLCTLSPVTDKNTFSFPVTKTRPLKLPHPPAAPNFSPHKILLEDPQEPLDHPPDSLQGTSDDYSNIKPDEKETISNESDTETEPEEENATEENQEDRSEDAPEPPNNENRNIIIQETENQQNNMANITLSDSLTDPKTPAKPKFLCPPTFNPCSNNALSFMKTYERTAAANGWDEKLKIGYFETFLEGAAELWFQRYKTKADNEQKTWAELKKDFKKEFEGDETKRKQKPEESITAYYYELQTLFGEYDPAFDVENFRKFFENGINRNFYQNYRLILEDNIDWDGFKKIINKLEDISSEAQTNDISFNNLSLNETNILANPIRCLCSCRSQNPQIQTNYASNTNRQNLDNRNYGQRNPFQRYGNNFNGSGNQRQPIRNYYNYNQVGNRYQPRQPVPHMQRQQGNFRNNGGRPEIPRYNQFHTSGPRNQVPTTRNHDGRPRCYICNRLGHAAAGCRERPNHYPNDTRRHT</sequence>
<dbReference type="PANTHER" id="PTHR33194:SF4">
    <property type="entry name" value="CCHC-TYPE DOMAIN-CONTAINING PROTEIN"/>
    <property type="match status" value="1"/>
</dbReference>
<evidence type="ECO:0000259" key="2">
    <source>
        <dbReference type="Pfam" id="PF03732"/>
    </source>
</evidence>
<name>A0ABQ9JE74_9CUCU</name>